<evidence type="ECO:0000259" key="2">
    <source>
        <dbReference type="Pfam" id="PF13229"/>
    </source>
</evidence>
<dbReference type="InterPro" id="IPR012334">
    <property type="entry name" value="Pectin_lyas_fold"/>
</dbReference>
<dbReference type="SUPFAM" id="SSF51126">
    <property type="entry name" value="Pectin lyase-like"/>
    <property type="match status" value="1"/>
</dbReference>
<feature type="domain" description="Right handed beta helix" evidence="2">
    <location>
        <begin position="736"/>
        <end position="896"/>
    </location>
</feature>
<dbReference type="SMART" id="SM00710">
    <property type="entry name" value="PbH1"/>
    <property type="match status" value="5"/>
</dbReference>
<dbReference type="InterPro" id="IPR006626">
    <property type="entry name" value="PbH1"/>
</dbReference>
<evidence type="ECO:0000313" key="3">
    <source>
        <dbReference type="EMBL" id="ADR37511.1"/>
    </source>
</evidence>
<evidence type="ECO:0000313" key="4">
    <source>
        <dbReference type="Proteomes" id="UP000008722"/>
    </source>
</evidence>
<dbReference type="HOGENOM" id="CLU_003595_0_0_0"/>
<dbReference type="Gene3D" id="2.160.20.10">
    <property type="entry name" value="Single-stranded right-handed beta-helix, Pectin lyase-like"/>
    <property type="match status" value="1"/>
</dbReference>
<dbReference type="InterPro" id="IPR039448">
    <property type="entry name" value="Beta_helix"/>
</dbReference>
<keyword evidence="4" id="KW-1185">Reference proteome</keyword>
<evidence type="ECO:0000256" key="1">
    <source>
        <dbReference type="SAM" id="MobiDB-lite"/>
    </source>
</evidence>
<reference evidence="3 4" key="2">
    <citation type="journal article" date="2011" name="Stand. Genomic Sci.">
        <title>Complete genome sequence of Oceanithermus profundus type strain (506).</title>
        <authorList>
            <person name="Pati A."/>
            <person name="Zhang X."/>
            <person name="Lapidus A."/>
            <person name="Nolan M."/>
            <person name="Lucas S."/>
            <person name="Del Rio T.G."/>
            <person name="Tice H."/>
            <person name="Cheng J.F."/>
            <person name="Tapia R."/>
            <person name="Han C."/>
            <person name="Goodwin L."/>
            <person name="Pitluck S."/>
            <person name="Liolios K."/>
            <person name="Pagani I."/>
            <person name="Ivanova N."/>
            <person name="Mavromatis K."/>
            <person name="Chen A."/>
            <person name="Palaniappan K."/>
            <person name="Hauser L."/>
            <person name="Jeffries C.D."/>
            <person name="Brambilla E.M."/>
            <person name="Rohl A."/>
            <person name="Mwirichia R."/>
            <person name="Rohde M."/>
            <person name="Tindall B.J."/>
            <person name="Sikorski J."/>
            <person name="Wirth R."/>
            <person name="Goker M."/>
            <person name="Woyke T."/>
            <person name="Detter J.C."/>
            <person name="Bristow J."/>
            <person name="Eisen J.A."/>
            <person name="Markowitz V."/>
            <person name="Hugenholtz P."/>
            <person name="Kyrpides N.C."/>
            <person name="Klenk H.P."/>
            <person name="Land M."/>
        </authorList>
    </citation>
    <scope>NUCLEOTIDE SEQUENCE [LARGE SCALE GENOMIC DNA]</scope>
    <source>
        <strain evidence="4">DSM 14977 / NBRC 100410 / VKM B-2274 / 506</strain>
    </source>
</reference>
<dbReference type="SUPFAM" id="SSF117074">
    <property type="entry name" value="Hypothetical protein PA1324"/>
    <property type="match status" value="1"/>
</dbReference>
<protein>
    <submittedName>
        <fullName evidence="3">Cna B domain protein</fullName>
    </submittedName>
</protein>
<reference evidence="4" key="1">
    <citation type="submission" date="2010-11" db="EMBL/GenBank/DDBJ databases">
        <title>The complete sequence of chromosome of Oceanithermus profundus DSM 14977.</title>
        <authorList>
            <consortium name="US DOE Joint Genome Institute (JGI-PGF)"/>
            <person name="Lucas S."/>
            <person name="Copeland A."/>
            <person name="Lapidus A."/>
            <person name="Bruce D."/>
            <person name="Goodwin L."/>
            <person name="Pitluck S."/>
            <person name="Kyrpides N."/>
            <person name="Mavromatis K."/>
            <person name="Pagani I."/>
            <person name="Ivanova N."/>
            <person name="Zhang X."/>
            <person name="Brettin T."/>
            <person name="Detter J.C."/>
            <person name="Tapia R."/>
            <person name="Han C."/>
            <person name="Land M."/>
            <person name="Hauser L."/>
            <person name="Markowitz V."/>
            <person name="Cheng J.-F."/>
            <person name="Hugenholtz P."/>
            <person name="Woyke T."/>
            <person name="Wu D."/>
            <person name="Tindall B."/>
            <person name="Faehnrich R."/>
            <person name="Brambilla E."/>
            <person name="Klenk H.-P."/>
            <person name="Eisen J.A."/>
        </authorList>
    </citation>
    <scope>NUCLEOTIDE SEQUENCE [LARGE SCALE GENOMIC DNA]</scope>
    <source>
        <strain evidence="4">DSM 14977 / NBRC 100410 / VKM B-2274 / 506</strain>
    </source>
</reference>
<dbReference type="Gene3D" id="2.60.40.10">
    <property type="entry name" value="Immunoglobulins"/>
    <property type="match status" value="2"/>
</dbReference>
<name>E4UA68_OCEP5</name>
<dbReference type="eggNOG" id="COG3420">
    <property type="taxonomic scope" value="Bacteria"/>
</dbReference>
<dbReference type="EMBL" id="CP002361">
    <property type="protein sequence ID" value="ADR37511.1"/>
    <property type="molecule type" value="Genomic_DNA"/>
</dbReference>
<dbReference type="Pfam" id="PF13229">
    <property type="entry name" value="Beta_helix"/>
    <property type="match status" value="1"/>
</dbReference>
<feature type="region of interest" description="Disordered" evidence="1">
    <location>
        <begin position="1072"/>
        <end position="1093"/>
    </location>
</feature>
<dbReference type="KEGG" id="opr:Ocepr_2061"/>
<proteinExistence type="predicted"/>
<organism evidence="3 4">
    <name type="scientific">Oceanithermus profundus (strain DSM 14977 / NBRC 100410 / VKM B-2274 / 506)</name>
    <dbReference type="NCBI Taxonomy" id="670487"/>
    <lineage>
        <taxon>Bacteria</taxon>
        <taxon>Thermotogati</taxon>
        <taxon>Deinococcota</taxon>
        <taxon>Deinococci</taxon>
        <taxon>Thermales</taxon>
        <taxon>Thermaceae</taxon>
        <taxon>Oceanithermus</taxon>
    </lineage>
</organism>
<gene>
    <name evidence="3" type="ordered locus">Ocepr_2061</name>
</gene>
<dbReference type="InterPro" id="IPR011050">
    <property type="entry name" value="Pectin_lyase_fold/virulence"/>
</dbReference>
<dbReference type="Proteomes" id="UP000008722">
    <property type="component" value="Chromosome"/>
</dbReference>
<sequence length="1591" mass="165910" precursor="true">MSRTMNSRVLARLGWILMVFVLWIHTGVVEAQTIRNFQREYTNAGSEFRGNLLTIGNALVTCTSCDPNSSGIQNGNRSMGFIDVDSDAATTSSSRATLSLPAGSQVEYAALVWGARTTTASGNKTLKFKLPGGTGYTTVTSDWTEYITGQYNNGDPYAAYADVTALLQGLADPSGDYWAADIDAVVGNSDGLGFYGGWALLVVYSSAGETYRTITVDAGYAKLAGGGSIDIDITNLDTPVTGSYLFRLSAIVWEGDDGISGDQLLVGPLPGTLSNVSDAQNPQDNFWNSSISHLGAQFTAKDPNYKNQLGFDADTVELGNLPPGIDAIRTRYLTNGDHFFPQVLGTSVGLAIIKGTVYEDVNGDGDLADAVAVPNVTITLYQDDGDGVPDAGDTPVAGQTATTTAQGEYSFQNIPDGDYWVVVDSRTVAPAAGFNAGFGQGDVWAEQTYGAGGAWGGALCDADADGATAAAPRSSDGVCFGGRRGGVSDDASALTGAEHVAKVGVHDGIVTGVDFGFSFNVVTNTSDQDDDAAANRTAQGGLRQFLQNANAISGGNAMRFTPAVPLPAGRSWWTVAVTPNDPLPAITDGDTTVSGAAFDYASGTAARNPNAGSAPRSCSAVGVDQVPFAAVDLPELEVKADATHDWVFKVDTPGPNVLIERVAAFGSGSQARTDPADAGYDPDPTGDVFVVQAGAGFTVRYSLVGLHADASVPAAAERTRGNGVHLYGQLGTSVASGWTIAHNVVAHIGHQGIFVYGANSGSGTIQQNEVRRANWLGRWNADGISVEDDTGGSQVLENCVVSNNGPGLDSWQGTGGNVWRNNTVRDNGHNPDNNPYFNGADNVERYGARIMASGNTFEKNVVSGNFAAGVVVTRNHDPNRVFVSTRNRISQNSFYGNGSIAIDLDQTHGNAWNDNPTGDGVSANDGVTSSQEQNAGLDYPVLTKAELDGANLTLEGFIGTPATQLQPAGGATWTLELYIADDDGNNAGEVFLNDGASEPHGEGRTYVIGVPLQSGDFTNGRFSKTLSVSGLTTGAVVTAIVIDDQNNTSEFSANARVVPPGIPVSGGLYHDLDPNGQRDGADPAVGPTDLDSANPPTLYVKRFADPDGDCTNGFPVPAEEVATVDGTGGYGFTAVRAGSYCLVLSENNDPNDATPYDPQADGWLYVNPPAGVRPLVVTPGQVEAQTPSGGHDFGLFHGALVTGTVFYDTGNAAGTPNNAVQDGSEPGVPSVPVTVGDGTRRRTVLTGADGRYAVYVPADWGSVRLFHDERPASGYNFPGTVQPAGDWTDATAATDPDHTASAQLLGDAAGLAGRQLADRNFGVVRDGAFRSDQQGTATSPGAVTYVHTYKPGTQGVVTFKRTGGDYVYQVRVDADCSGGFDASEPWRTLSATEQPGFGVTDAWPRDPDGSFRACAVEVRVLVPDGEPEGAVDLAQLTAELAWDQNPGVVEVDAVVDTTTVRVQGGLSLEKVVRNVTQNVPASGYATAVAARPGDVLEYCIRYLNDGTEDVTDVTIHDPVPYFADVVTDAYDSDPAADETLLWTDASGTAHRLSAAADADAGAWAYGLVTLRAEPLLRAGAGGTVCYRVRVR</sequence>
<dbReference type="STRING" id="670487.Ocepr_2061"/>
<accession>E4UA68</accession>
<dbReference type="InterPro" id="IPR013783">
    <property type="entry name" value="Ig-like_fold"/>
</dbReference>